<dbReference type="Pfam" id="PF03551">
    <property type="entry name" value="PadR"/>
    <property type="match status" value="1"/>
</dbReference>
<evidence type="ECO:0000313" key="3">
    <source>
        <dbReference type="Proteomes" id="UP001161325"/>
    </source>
</evidence>
<organism evidence="2 3">
    <name type="scientific">Roseisolibacter agri</name>
    <dbReference type="NCBI Taxonomy" id="2014610"/>
    <lineage>
        <taxon>Bacteria</taxon>
        <taxon>Pseudomonadati</taxon>
        <taxon>Gemmatimonadota</taxon>
        <taxon>Gemmatimonadia</taxon>
        <taxon>Gemmatimonadales</taxon>
        <taxon>Gemmatimonadaceae</taxon>
        <taxon>Roseisolibacter</taxon>
    </lineage>
</organism>
<feature type="domain" description="Transcription regulator PadR N-terminal" evidence="1">
    <location>
        <begin position="19"/>
        <end position="88"/>
    </location>
</feature>
<dbReference type="AlphaFoldDB" id="A0AA37Q8W3"/>
<dbReference type="InterPro" id="IPR036390">
    <property type="entry name" value="WH_DNA-bd_sf"/>
</dbReference>
<dbReference type="Proteomes" id="UP001161325">
    <property type="component" value="Unassembled WGS sequence"/>
</dbReference>
<evidence type="ECO:0000259" key="1">
    <source>
        <dbReference type="Pfam" id="PF03551"/>
    </source>
</evidence>
<accession>A0AA37Q8W3</accession>
<protein>
    <recommendedName>
        <fullName evidence="1">Transcription regulator PadR N-terminal domain-containing protein</fullName>
    </recommendedName>
</protein>
<comment type="caution">
    <text evidence="2">The sequence shown here is derived from an EMBL/GenBank/DDBJ whole genome shotgun (WGS) entry which is preliminary data.</text>
</comment>
<dbReference type="Gene3D" id="1.10.10.10">
    <property type="entry name" value="Winged helix-like DNA-binding domain superfamily/Winged helix DNA-binding domain"/>
    <property type="match status" value="1"/>
</dbReference>
<gene>
    <name evidence="2" type="ORF">rosag_33850</name>
</gene>
<name>A0AA37Q8W3_9BACT</name>
<keyword evidence="3" id="KW-1185">Reference proteome</keyword>
<proteinExistence type="predicted"/>
<dbReference type="InterPro" id="IPR036388">
    <property type="entry name" value="WH-like_DNA-bd_sf"/>
</dbReference>
<dbReference type="SUPFAM" id="SSF46785">
    <property type="entry name" value="Winged helix' DNA-binding domain"/>
    <property type="match status" value="1"/>
</dbReference>
<dbReference type="RefSeq" id="WP_284351322.1">
    <property type="nucleotide sequence ID" value="NZ_BRXS01000005.1"/>
</dbReference>
<sequence length="112" mass="12343">MSESPHAPLGVFEEQVVVAVLRTRDEAYGMQVRREIERVTDRDVAIGAVYATLDRLEAKGLLLSTRVRADGPSRRLFAVTPVGARALADTRAMRERLWQGVDVRGLLVLAGT</sequence>
<reference evidence="2" key="1">
    <citation type="submission" date="2022-08" db="EMBL/GenBank/DDBJ databases">
        <title>Draft genome sequencing of Roseisolibacter agri AW1220.</title>
        <authorList>
            <person name="Tobiishi Y."/>
            <person name="Tonouchi A."/>
        </authorList>
    </citation>
    <scope>NUCLEOTIDE SEQUENCE</scope>
    <source>
        <strain evidence="2">AW1220</strain>
    </source>
</reference>
<dbReference type="InterPro" id="IPR005149">
    <property type="entry name" value="Tscrpt_reg_PadR_N"/>
</dbReference>
<dbReference type="EMBL" id="BRXS01000005">
    <property type="protein sequence ID" value="GLC26872.1"/>
    <property type="molecule type" value="Genomic_DNA"/>
</dbReference>
<evidence type="ECO:0000313" key="2">
    <source>
        <dbReference type="EMBL" id="GLC26872.1"/>
    </source>
</evidence>